<feature type="non-terminal residue" evidence="2">
    <location>
        <position position="1"/>
    </location>
</feature>
<keyword evidence="2" id="KW-0378">Hydrolase</keyword>
<feature type="compositionally biased region" description="Gly residues" evidence="1">
    <location>
        <begin position="24"/>
        <end position="35"/>
    </location>
</feature>
<dbReference type="GO" id="GO:0008233">
    <property type="term" value="F:peptidase activity"/>
    <property type="evidence" value="ECO:0007669"/>
    <property type="project" value="UniProtKB-KW"/>
</dbReference>
<organism evidence="2">
    <name type="scientific">uncultured Gemmatimonadota bacterium</name>
    <dbReference type="NCBI Taxonomy" id="203437"/>
    <lineage>
        <taxon>Bacteria</taxon>
        <taxon>Pseudomonadati</taxon>
        <taxon>Gemmatimonadota</taxon>
        <taxon>environmental samples</taxon>
    </lineage>
</organism>
<evidence type="ECO:0000256" key="1">
    <source>
        <dbReference type="SAM" id="MobiDB-lite"/>
    </source>
</evidence>
<sequence length="258" mass="27550">EKRQLGRTARSGARGRWFRAGGAYLAGGGAGGPRRPGGRRLAARGAHPRREPHVPGEEGAGGLHAGRGGGRRLRRPPPPRRADQPRHAAPERPRAGLRLRLQRAGEAHRHDLPCPLGADLGRDGVGPAAHLVAGDQARRAERGRRVERRVGGARPQLGIQPRPARPAGVQRGRRRPLRRARPGGGGSGGGARGRPGDAGRRHRRRRRGLRRLAVPPGPRRRLRGGGPRAPGRHHPHAPAPGARGSGARRHRGRRGTAL</sequence>
<proteinExistence type="predicted"/>
<dbReference type="GO" id="GO:0006508">
    <property type="term" value="P:proteolysis"/>
    <property type="evidence" value="ECO:0007669"/>
    <property type="project" value="UniProtKB-KW"/>
</dbReference>
<feature type="compositionally biased region" description="Basic residues" evidence="1">
    <location>
        <begin position="200"/>
        <end position="210"/>
    </location>
</feature>
<evidence type="ECO:0000313" key="2">
    <source>
        <dbReference type="EMBL" id="CAA9346331.1"/>
    </source>
</evidence>
<protein>
    <submittedName>
        <fullName evidence="2">Intracellular protease</fullName>
    </submittedName>
</protein>
<feature type="compositionally biased region" description="Low complexity" evidence="1">
    <location>
        <begin position="9"/>
        <end position="23"/>
    </location>
</feature>
<feature type="region of interest" description="Disordered" evidence="1">
    <location>
        <begin position="1"/>
        <end position="109"/>
    </location>
</feature>
<feature type="compositionally biased region" description="Basic residues" evidence="1">
    <location>
        <begin position="171"/>
        <end position="181"/>
    </location>
</feature>
<feature type="compositionally biased region" description="Basic residues" evidence="1">
    <location>
        <begin position="69"/>
        <end position="78"/>
    </location>
</feature>
<keyword evidence="2" id="KW-0645">Protease</keyword>
<reference evidence="2" key="1">
    <citation type="submission" date="2020-02" db="EMBL/GenBank/DDBJ databases">
        <authorList>
            <person name="Meier V. D."/>
        </authorList>
    </citation>
    <scope>NUCLEOTIDE SEQUENCE</scope>
    <source>
        <strain evidence="2">AVDCRST_MAG68</strain>
    </source>
</reference>
<feature type="compositionally biased region" description="Gly residues" evidence="1">
    <location>
        <begin position="58"/>
        <end position="68"/>
    </location>
</feature>
<dbReference type="EMBL" id="CADCTW010000159">
    <property type="protein sequence ID" value="CAA9346331.1"/>
    <property type="molecule type" value="Genomic_DNA"/>
</dbReference>
<feature type="compositionally biased region" description="Gly residues" evidence="1">
    <location>
        <begin position="182"/>
        <end position="193"/>
    </location>
</feature>
<feature type="compositionally biased region" description="Basic and acidic residues" evidence="1">
    <location>
        <begin position="136"/>
        <end position="150"/>
    </location>
</feature>
<accession>A0A6J4M1J2</accession>
<feature type="compositionally biased region" description="Basic residues" evidence="1">
    <location>
        <begin position="246"/>
        <end position="258"/>
    </location>
</feature>
<name>A0A6J4M1J2_9BACT</name>
<feature type="compositionally biased region" description="Basic and acidic residues" evidence="1">
    <location>
        <begin position="80"/>
        <end position="94"/>
    </location>
</feature>
<feature type="region of interest" description="Disordered" evidence="1">
    <location>
        <begin position="134"/>
        <end position="258"/>
    </location>
</feature>
<feature type="non-terminal residue" evidence="2">
    <location>
        <position position="258"/>
    </location>
</feature>
<gene>
    <name evidence="2" type="ORF">AVDCRST_MAG68-3337</name>
</gene>
<dbReference type="AlphaFoldDB" id="A0A6J4M1J2"/>